<evidence type="ECO:0000313" key="2">
    <source>
        <dbReference type="EMBL" id="MDS1308810.1"/>
    </source>
</evidence>
<dbReference type="RefSeq" id="WP_310965380.1">
    <property type="nucleotide sequence ID" value="NZ_JAVMBO010000003.1"/>
</dbReference>
<evidence type="ECO:0000313" key="3">
    <source>
        <dbReference type="Proteomes" id="UP001267407"/>
    </source>
</evidence>
<keyword evidence="3" id="KW-1185">Reference proteome</keyword>
<sequence length="192" mass="21072">MFRGHTIRQCMLTLLLSILAFSAQAEKLTDSTIRAFIASMQDAQILEDQYKGTEGWPDADGEDMDSMPDLSRLFSEGVKKMKGGPAYDKYESLVKKHGFKNLPSWASVGDRVFAAMMAVEMKSADATSEMAEVMAEMESDPNLSPEIKAQMQAMMGAAINMTKTADNVPAADIEAIRPHLKALKAVLNDDED</sequence>
<dbReference type="Proteomes" id="UP001267407">
    <property type="component" value="Unassembled WGS sequence"/>
</dbReference>
<accession>A0ABU2HDW5</accession>
<name>A0ABU2HDW5_9GAMM</name>
<protein>
    <submittedName>
        <fullName evidence="2">Uncharacterized protein</fullName>
    </submittedName>
</protein>
<proteinExistence type="predicted"/>
<dbReference type="EMBL" id="JAVMBO010000003">
    <property type="protein sequence ID" value="MDS1308810.1"/>
    <property type="molecule type" value="Genomic_DNA"/>
</dbReference>
<keyword evidence="1" id="KW-0732">Signal</keyword>
<organism evidence="2 3">
    <name type="scientific">Marinobacter xiaoshiensis</name>
    <dbReference type="NCBI Taxonomy" id="3073652"/>
    <lineage>
        <taxon>Bacteria</taxon>
        <taxon>Pseudomonadati</taxon>
        <taxon>Pseudomonadota</taxon>
        <taxon>Gammaproteobacteria</taxon>
        <taxon>Pseudomonadales</taxon>
        <taxon>Marinobacteraceae</taxon>
        <taxon>Marinobacter</taxon>
    </lineage>
</organism>
<comment type="caution">
    <text evidence="2">The sequence shown here is derived from an EMBL/GenBank/DDBJ whole genome shotgun (WGS) entry which is preliminary data.</text>
</comment>
<gene>
    <name evidence="2" type="ORF">RKA07_01690</name>
</gene>
<reference evidence="2" key="1">
    <citation type="submission" date="2023-09" db="EMBL/GenBank/DDBJ databases">
        <title>Marinobacter sediminicola sp. nov. and Marinobacter maritimum sp. nov., isolated from marine sediment.</title>
        <authorList>
            <person name="An J."/>
        </authorList>
    </citation>
    <scope>NUCLEOTIDE SEQUENCE</scope>
    <source>
        <strain evidence="2">F60267</strain>
    </source>
</reference>
<evidence type="ECO:0000256" key="1">
    <source>
        <dbReference type="SAM" id="SignalP"/>
    </source>
</evidence>
<feature type="chain" id="PRO_5047336622" evidence="1">
    <location>
        <begin position="26"/>
        <end position="192"/>
    </location>
</feature>
<feature type="signal peptide" evidence="1">
    <location>
        <begin position="1"/>
        <end position="25"/>
    </location>
</feature>